<dbReference type="RefSeq" id="WP_014274964.1">
    <property type="nucleotide sequence ID" value="NZ_BIMW01000012.1"/>
</dbReference>
<protein>
    <recommendedName>
        <fullName evidence="4">DUF928 domain-containing protein</fullName>
    </recommendedName>
</protein>
<reference evidence="2 3" key="1">
    <citation type="journal article" date="2019" name="J Genomics">
        <title>The Draft Genome of a Hydrogen-producing Cyanobacterium, Arthrospira platensis NIES-46.</title>
        <authorList>
            <person name="Suzuki S."/>
            <person name="Yamaguchi H."/>
            <person name="Kawachi M."/>
        </authorList>
    </citation>
    <scope>NUCLEOTIDE SEQUENCE [LARGE SCALE GENOMIC DNA]</scope>
    <source>
        <strain evidence="2 3">NIES-46</strain>
    </source>
</reference>
<feature type="region of interest" description="Disordered" evidence="1">
    <location>
        <begin position="57"/>
        <end position="77"/>
    </location>
</feature>
<dbReference type="Pfam" id="PF06051">
    <property type="entry name" value="DUF928"/>
    <property type="match status" value="1"/>
</dbReference>
<evidence type="ECO:0000313" key="3">
    <source>
        <dbReference type="Proteomes" id="UP000326169"/>
    </source>
</evidence>
<dbReference type="EMBL" id="BIMW01000012">
    <property type="protein sequence ID" value="GCE92369.1"/>
    <property type="molecule type" value="Genomic_DNA"/>
</dbReference>
<gene>
    <name evidence="2" type="ORF">NIES46_04080</name>
</gene>
<keyword evidence="3" id="KW-1185">Reference proteome</keyword>
<comment type="caution">
    <text evidence="2">The sequence shown here is derived from an EMBL/GenBank/DDBJ whole genome shotgun (WGS) entry which is preliminary data.</text>
</comment>
<evidence type="ECO:0000256" key="1">
    <source>
        <dbReference type="SAM" id="MobiDB-lite"/>
    </source>
</evidence>
<evidence type="ECO:0000313" key="2">
    <source>
        <dbReference type="EMBL" id="GCE92369.1"/>
    </source>
</evidence>
<organism evidence="2 3">
    <name type="scientific">Limnospira platensis NIES-46</name>
    <dbReference type="NCBI Taxonomy" id="1236695"/>
    <lineage>
        <taxon>Bacteria</taxon>
        <taxon>Bacillati</taxon>
        <taxon>Cyanobacteriota</taxon>
        <taxon>Cyanophyceae</taxon>
        <taxon>Oscillatoriophycideae</taxon>
        <taxon>Oscillatoriales</taxon>
        <taxon>Sirenicapillariaceae</taxon>
        <taxon>Limnospira</taxon>
    </lineage>
</organism>
<dbReference type="Proteomes" id="UP000326169">
    <property type="component" value="Unassembled WGS sequence"/>
</dbReference>
<name>A0A5M3T4C5_LIMPL</name>
<dbReference type="InterPro" id="IPR010328">
    <property type="entry name" value="DUF928"/>
</dbReference>
<dbReference type="GeneID" id="301681377"/>
<evidence type="ECO:0008006" key="4">
    <source>
        <dbReference type="Google" id="ProtNLM"/>
    </source>
</evidence>
<sequence length="261" mass="29096">MSSPLRKPPQPGKLQLSIALILLIAIVPIQRVYGTYSRELRPENHQLPLPDVLVATAFDAPDPQPPEDREGSGSRTSCPAVDKPLTALIPSQVNYTLSGHPTFWFYVPYSSELTREVEFVVLDEQETQVYQTVVRITDTPGIVSFRLPESLPPLEIGKKYLWQFSYRCNPRIRAEDDYVQAMVERVAPSRTLTSQLEVATTPMQRVEVYAANGLWHETLTTLAELRRDNPGNADIAAGWTELLESIGLGHLAVEAIGGCCR</sequence>
<accession>A0A5M3T4C5</accession>
<proteinExistence type="predicted"/>